<dbReference type="Proteomes" id="UP000319342">
    <property type="component" value="Chromosome"/>
</dbReference>
<gene>
    <name evidence="2" type="ORF">Pla163_33680</name>
</gene>
<accession>A0A518D419</accession>
<keyword evidence="3" id="KW-1185">Reference proteome</keyword>
<dbReference type="EMBL" id="CP036290">
    <property type="protein sequence ID" value="QDU86218.1"/>
    <property type="molecule type" value="Genomic_DNA"/>
</dbReference>
<dbReference type="RefSeq" id="WP_145191042.1">
    <property type="nucleotide sequence ID" value="NZ_CP036290.1"/>
</dbReference>
<reference evidence="2 3" key="1">
    <citation type="submission" date="2019-02" db="EMBL/GenBank/DDBJ databases">
        <title>Deep-cultivation of Planctomycetes and their phenomic and genomic characterization uncovers novel biology.</title>
        <authorList>
            <person name="Wiegand S."/>
            <person name="Jogler M."/>
            <person name="Boedeker C."/>
            <person name="Pinto D."/>
            <person name="Vollmers J."/>
            <person name="Rivas-Marin E."/>
            <person name="Kohn T."/>
            <person name="Peeters S.H."/>
            <person name="Heuer A."/>
            <person name="Rast P."/>
            <person name="Oberbeckmann S."/>
            <person name="Bunk B."/>
            <person name="Jeske O."/>
            <person name="Meyerdierks A."/>
            <person name="Storesund J.E."/>
            <person name="Kallscheuer N."/>
            <person name="Luecker S."/>
            <person name="Lage O.M."/>
            <person name="Pohl T."/>
            <person name="Merkel B.J."/>
            <person name="Hornburger P."/>
            <person name="Mueller R.-W."/>
            <person name="Bruemmer F."/>
            <person name="Labrenz M."/>
            <person name="Spormann A.M."/>
            <person name="Op den Camp H."/>
            <person name="Overmann J."/>
            <person name="Amann R."/>
            <person name="Jetten M.S.M."/>
            <person name="Mascher T."/>
            <person name="Medema M.H."/>
            <person name="Devos D.P."/>
            <person name="Kaster A.-K."/>
            <person name="Ovreas L."/>
            <person name="Rohde M."/>
            <person name="Galperin M.Y."/>
            <person name="Jogler C."/>
        </authorList>
    </citation>
    <scope>NUCLEOTIDE SEQUENCE [LARGE SCALE GENOMIC DNA]</scope>
    <source>
        <strain evidence="2 3">Pla163</strain>
    </source>
</reference>
<sequence>MTPHEEDERASRPDQAPEPTYRRRPGDHLVEPLFGAFFEEEFEEVEREVPGTSDELDAPGGRITLRWWRVLLFWRR</sequence>
<protein>
    <submittedName>
        <fullName evidence="2">Uncharacterized protein</fullName>
    </submittedName>
</protein>
<organism evidence="2 3">
    <name type="scientific">Rohdeia mirabilis</name>
    <dbReference type="NCBI Taxonomy" id="2528008"/>
    <lineage>
        <taxon>Bacteria</taxon>
        <taxon>Pseudomonadati</taxon>
        <taxon>Planctomycetota</taxon>
        <taxon>Planctomycetia</taxon>
        <taxon>Planctomycetia incertae sedis</taxon>
        <taxon>Rohdeia</taxon>
    </lineage>
</organism>
<evidence type="ECO:0000313" key="3">
    <source>
        <dbReference type="Proteomes" id="UP000319342"/>
    </source>
</evidence>
<dbReference type="AlphaFoldDB" id="A0A518D419"/>
<feature type="compositionally biased region" description="Basic and acidic residues" evidence="1">
    <location>
        <begin position="1"/>
        <end position="12"/>
    </location>
</feature>
<evidence type="ECO:0000313" key="2">
    <source>
        <dbReference type="EMBL" id="QDU86218.1"/>
    </source>
</evidence>
<evidence type="ECO:0000256" key="1">
    <source>
        <dbReference type="SAM" id="MobiDB-lite"/>
    </source>
</evidence>
<feature type="region of interest" description="Disordered" evidence="1">
    <location>
        <begin position="1"/>
        <end position="27"/>
    </location>
</feature>
<proteinExistence type="predicted"/>
<name>A0A518D419_9BACT</name>